<protein>
    <submittedName>
        <fullName evidence="1">Uncharacterized protein</fullName>
    </submittedName>
</protein>
<accession>A0A5P6VVP0</accession>
<dbReference type="OrthoDB" id="2062246at2"/>
<evidence type="ECO:0000313" key="2">
    <source>
        <dbReference type="Proteomes" id="UP000327030"/>
    </source>
</evidence>
<organism evidence="1 2">
    <name type="scientific">Pseudobutyrivibrio xylanivorans</name>
    <dbReference type="NCBI Taxonomy" id="185007"/>
    <lineage>
        <taxon>Bacteria</taxon>
        <taxon>Bacillati</taxon>
        <taxon>Bacillota</taxon>
        <taxon>Clostridia</taxon>
        <taxon>Lachnospirales</taxon>
        <taxon>Lachnospiraceae</taxon>
        <taxon>Pseudobutyrivibrio</taxon>
    </lineage>
</organism>
<proteinExistence type="predicted"/>
<reference evidence="2" key="1">
    <citation type="submission" date="2019-08" db="EMBL/GenBank/DDBJ databases">
        <title>Complete Genome Sequence of the Polysaccharide-Degrading Rumen Bacterium Pseudobutyrivibrio xylanivorans MA3014.</title>
        <authorList>
            <person name="Palevich N."/>
            <person name="Maclean P.H."/>
            <person name="Kelly W.J."/>
            <person name="Leahy S.C."/>
            <person name="Rakonjac J."/>
            <person name="Attwood G.T."/>
        </authorList>
    </citation>
    <scope>NUCLEOTIDE SEQUENCE [LARGE SCALE GENOMIC DNA]</scope>
    <source>
        <strain evidence="2">MA3014</strain>
    </source>
</reference>
<gene>
    <name evidence="1" type="ORF">FXF36_10555</name>
</gene>
<dbReference type="KEGG" id="pxv:FXF36_10555"/>
<dbReference type="RefSeq" id="WP_151623885.1">
    <property type="nucleotide sequence ID" value="NZ_CP043028.1"/>
</dbReference>
<dbReference type="AlphaFoldDB" id="A0A5P6VVP0"/>
<dbReference type="EMBL" id="CP043028">
    <property type="protein sequence ID" value="QFJ55271.1"/>
    <property type="molecule type" value="Genomic_DNA"/>
</dbReference>
<evidence type="ECO:0000313" key="1">
    <source>
        <dbReference type="EMBL" id="QFJ55271.1"/>
    </source>
</evidence>
<sequence>MSSYGSEVVITKHAYSRLKERNGWNKKASDRMIPKVYVNGLRPEQIKGYLKNWVITKYEYSNERDEYVLFGDKLYIFNNKTMLTVLPTPARSYLYPAA</sequence>
<dbReference type="Proteomes" id="UP000327030">
    <property type="component" value="Chromosome 1"/>
</dbReference>
<name>A0A5P6VVP0_PSEXY</name>